<dbReference type="PANTHER" id="PTHR37299">
    <property type="entry name" value="TRANSCRIPTIONAL REGULATOR-RELATED"/>
    <property type="match status" value="1"/>
</dbReference>
<dbReference type="AlphaFoldDB" id="A0A1T4WPM6"/>
<dbReference type="GeneID" id="93337409"/>
<evidence type="ECO:0000259" key="5">
    <source>
        <dbReference type="PROSITE" id="PS50930"/>
    </source>
</evidence>
<dbReference type="InterPro" id="IPR007492">
    <property type="entry name" value="LytTR_DNA-bd_dom"/>
</dbReference>
<evidence type="ECO:0000256" key="1">
    <source>
        <dbReference type="ARBA" id="ARBA00018672"/>
    </source>
</evidence>
<keyword evidence="7" id="KW-1185">Reference proteome</keyword>
<dbReference type="OrthoDB" id="1839448at2"/>
<dbReference type="SMART" id="SM00850">
    <property type="entry name" value="LytTR"/>
    <property type="match status" value="1"/>
</dbReference>
<evidence type="ECO:0000259" key="4">
    <source>
        <dbReference type="PROSITE" id="PS50110"/>
    </source>
</evidence>
<proteinExistence type="predicted"/>
<dbReference type="SMART" id="SM00448">
    <property type="entry name" value="REC"/>
    <property type="match status" value="1"/>
</dbReference>
<comment type="function">
    <text evidence="2">May play the central regulatory role in sporulation. It may be an element of the effector pathway responsible for the activation of sporulation genes in response to nutritional stress. Spo0A may act in concert with spo0H (a sigma factor) to control the expression of some genes that are critical to the sporulation process.</text>
</comment>
<dbReference type="Pfam" id="PF04397">
    <property type="entry name" value="LytTR"/>
    <property type="match status" value="1"/>
</dbReference>
<dbReference type="PROSITE" id="PS50110">
    <property type="entry name" value="RESPONSE_REGULATORY"/>
    <property type="match status" value="1"/>
</dbReference>
<feature type="modified residue" description="4-aspartylphosphate" evidence="3">
    <location>
        <position position="77"/>
    </location>
</feature>
<evidence type="ECO:0000313" key="7">
    <source>
        <dbReference type="Proteomes" id="UP000190286"/>
    </source>
</evidence>
<dbReference type="InterPro" id="IPR001789">
    <property type="entry name" value="Sig_transdc_resp-reg_receiver"/>
</dbReference>
<sequence length="262" mass="30686">MLDCKEGRLLRQVKREDTTMKINILLCDDDKDFLQRLTEVVTSQPLPPGISACVTKSAHSSAITDRQLSQYQIMFLDIDMDERSGMDIARRVRELHLDTIIIFVTNYPEFSMEGYEVRAFRYLLKQEMQQKLPLYFRDALAEIPHDKKELRFSVNAEPYRVAYKDILYLESQQRIVVLHTENPLQGGDRFYGKLEDLENELEPDGFLRIQKSYLVNMAHIKKLNYDKVALSNGEELPVSQKRYAQIKIQYLGWKNKQWGSAL</sequence>
<keyword evidence="3" id="KW-0597">Phosphoprotein</keyword>
<evidence type="ECO:0000256" key="3">
    <source>
        <dbReference type="PROSITE-ProRule" id="PRU00169"/>
    </source>
</evidence>
<dbReference type="PANTHER" id="PTHR37299:SF1">
    <property type="entry name" value="STAGE 0 SPORULATION PROTEIN A HOMOLOG"/>
    <property type="match status" value="1"/>
</dbReference>
<evidence type="ECO:0000256" key="2">
    <source>
        <dbReference type="ARBA" id="ARBA00024867"/>
    </source>
</evidence>
<name>A0A1T4WPM6_9FIRM</name>
<protein>
    <recommendedName>
        <fullName evidence="1">Stage 0 sporulation protein A homolog</fullName>
    </recommendedName>
</protein>
<dbReference type="RefSeq" id="WP_078783923.1">
    <property type="nucleotide sequence ID" value="NZ_CAJKTF010000013.1"/>
</dbReference>
<reference evidence="6 7" key="1">
    <citation type="submission" date="2017-02" db="EMBL/GenBank/DDBJ databases">
        <authorList>
            <person name="Peterson S.W."/>
        </authorList>
    </citation>
    <scope>NUCLEOTIDE SEQUENCE [LARGE SCALE GENOMIC DNA]</scope>
    <source>
        <strain evidence="6 7">ATCC 27749</strain>
    </source>
</reference>
<feature type="domain" description="HTH LytTR-type" evidence="5">
    <location>
        <begin position="150"/>
        <end position="252"/>
    </location>
</feature>
<dbReference type="STRING" id="745368.SAMN02745178_00929"/>
<gene>
    <name evidence="6" type="ORF">SAMN02745178_00929</name>
</gene>
<feature type="domain" description="Response regulatory" evidence="4">
    <location>
        <begin position="23"/>
        <end position="140"/>
    </location>
</feature>
<dbReference type="InterPro" id="IPR046947">
    <property type="entry name" value="LytR-like"/>
</dbReference>
<accession>A0A1T4WPM6</accession>
<evidence type="ECO:0000313" key="6">
    <source>
        <dbReference type="EMBL" id="SKA79310.1"/>
    </source>
</evidence>
<dbReference type="Gene3D" id="2.40.50.1020">
    <property type="entry name" value="LytTr DNA-binding domain"/>
    <property type="match status" value="1"/>
</dbReference>
<dbReference type="Gene3D" id="3.40.50.2300">
    <property type="match status" value="1"/>
</dbReference>
<dbReference type="Pfam" id="PF00072">
    <property type="entry name" value="Response_reg"/>
    <property type="match status" value="1"/>
</dbReference>
<dbReference type="Proteomes" id="UP000190286">
    <property type="component" value="Unassembled WGS sequence"/>
</dbReference>
<dbReference type="GO" id="GO:0000156">
    <property type="term" value="F:phosphorelay response regulator activity"/>
    <property type="evidence" value="ECO:0007669"/>
    <property type="project" value="InterPro"/>
</dbReference>
<organism evidence="6 7">
    <name type="scientific">Gemmiger formicilis</name>
    <dbReference type="NCBI Taxonomy" id="745368"/>
    <lineage>
        <taxon>Bacteria</taxon>
        <taxon>Bacillati</taxon>
        <taxon>Bacillota</taxon>
        <taxon>Clostridia</taxon>
        <taxon>Eubacteriales</taxon>
        <taxon>Gemmiger</taxon>
    </lineage>
</organism>
<dbReference type="InterPro" id="IPR011006">
    <property type="entry name" value="CheY-like_superfamily"/>
</dbReference>
<dbReference type="SUPFAM" id="SSF52172">
    <property type="entry name" value="CheY-like"/>
    <property type="match status" value="1"/>
</dbReference>
<dbReference type="GO" id="GO:0003677">
    <property type="term" value="F:DNA binding"/>
    <property type="evidence" value="ECO:0007669"/>
    <property type="project" value="InterPro"/>
</dbReference>
<dbReference type="EMBL" id="FUYF01000003">
    <property type="protein sequence ID" value="SKA79310.1"/>
    <property type="molecule type" value="Genomic_DNA"/>
</dbReference>
<dbReference type="PROSITE" id="PS50930">
    <property type="entry name" value="HTH_LYTTR"/>
    <property type="match status" value="1"/>
</dbReference>